<name>A0A167LQ79_PHYB8</name>
<dbReference type="PANTHER" id="PTHR48038:SF1">
    <property type="entry name" value="RIBONUCLEOPROTEIN RB97D"/>
    <property type="match status" value="1"/>
</dbReference>
<dbReference type="InterPro" id="IPR035979">
    <property type="entry name" value="RBD_domain_sf"/>
</dbReference>
<protein>
    <submittedName>
        <fullName evidence="6">CCHC-type zinc finger transcription factor</fullName>
    </submittedName>
</protein>
<dbReference type="InterPro" id="IPR036875">
    <property type="entry name" value="Znf_CCHC_sf"/>
</dbReference>
<dbReference type="Pfam" id="PF00098">
    <property type="entry name" value="zf-CCHC"/>
    <property type="match status" value="1"/>
</dbReference>
<keyword evidence="1" id="KW-0862">Zinc</keyword>
<dbReference type="GeneID" id="28992917"/>
<evidence type="ECO:0000259" key="5">
    <source>
        <dbReference type="PROSITE" id="PS50158"/>
    </source>
</evidence>
<dbReference type="InterPro" id="IPR001878">
    <property type="entry name" value="Znf_CCHC"/>
</dbReference>
<feature type="compositionally biased region" description="Basic and acidic residues" evidence="3">
    <location>
        <begin position="89"/>
        <end position="128"/>
    </location>
</feature>
<keyword evidence="7" id="KW-1185">Reference proteome</keyword>
<dbReference type="STRING" id="763407.A0A167LQ79"/>
<dbReference type="RefSeq" id="XP_018288928.1">
    <property type="nucleotide sequence ID" value="XM_018432011.1"/>
</dbReference>
<dbReference type="SUPFAM" id="SSF57756">
    <property type="entry name" value="Retrovirus zinc finger-like domains"/>
    <property type="match status" value="1"/>
</dbReference>
<dbReference type="InterPro" id="IPR000504">
    <property type="entry name" value="RRM_dom"/>
</dbReference>
<sequence>MALFIGRIPRDMGTRDLEDRFSKFGKITRLDVKQGFGFVEFEDKRDAEDAMNGVNESQELVVEWAKNGGKRAGENECFHCGKEGHWARDCRERGRGGDRGDRGYGSRGGRDRSPRRDQGRGSDRDRRYSPSSEYIISVPCLRISRGGRDYDRRRDDRGRDRSPRRDDYRSDERRGGDRRDRDREYAAPREDRERREDVERAPERDVHDRD</sequence>
<dbReference type="Gene3D" id="4.10.60.10">
    <property type="entry name" value="Zinc finger, CCHC-type"/>
    <property type="match status" value="1"/>
</dbReference>
<dbReference type="Gene3D" id="3.30.70.330">
    <property type="match status" value="1"/>
</dbReference>
<evidence type="ECO:0000256" key="1">
    <source>
        <dbReference type="PROSITE-ProRule" id="PRU00047"/>
    </source>
</evidence>
<dbReference type="PROSITE" id="PS50102">
    <property type="entry name" value="RRM"/>
    <property type="match status" value="1"/>
</dbReference>
<dbReference type="Pfam" id="PF00076">
    <property type="entry name" value="RRM_1"/>
    <property type="match status" value="1"/>
</dbReference>
<dbReference type="SMART" id="SM00360">
    <property type="entry name" value="RRM"/>
    <property type="match status" value="1"/>
</dbReference>
<accession>A0A167LQ79</accession>
<feature type="compositionally biased region" description="Basic and acidic residues" evidence="3">
    <location>
        <begin position="146"/>
        <end position="210"/>
    </location>
</feature>
<keyword evidence="1" id="KW-0863">Zinc-finger</keyword>
<dbReference type="PANTHER" id="PTHR48038">
    <property type="entry name" value="RIBONUCLEOPROTEIN RB97D"/>
    <property type="match status" value="1"/>
</dbReference>
<feature type="domain" description="CCHC-type" evidence="5">
    <location>
        <begin position="77"/>
        <end position="92"/>
    </location>
</feature>
<keyword evidence="1" id="KW-0479">Metal-binding</keyword>
<proteinExistence type="predicted"/>
<feature type="region of interest" description="Disordered" evidence="3">
    <location>
        <begin position="89"/>
        <end position="210"/>
    </location>
</feature>
<dbReference type="AlphaFoldDB" id="A0A167LQ79"/>
<dbReference type="SUPFAM" id="SSF54928">
    <property type="entry name" value="RNA-binding domain, RBD"/>
    <property type="match status" value="1"/>
</dbReference>
<gene>
    <name evidence="6" type="ORF">PHYBLDRAFT_148109</name>
</gene>
<dbReference type="GO" id="GO:0008270">
    <property type="term" value="F:zinc ion binding"/>
    <property type="evidence" value="ECO:0007669"/>
    <property type="project" value="UniProtKB-KW"/>
</dbReference>
<reference evidence="7" key="1">
    <citation type="submission" date="2015-06" db="EMBL/GenBank/DDBJ databases">
        <title>Expansion of signal transduction pathways in fungi by whole-genome duplication.</title>
        <authorList>
            <consortium name="DOE Joint Genome Institute"/>
            <person name="Corrochano L.M."/>
            <person name="Kuo A."/>
            <person name="Marcet-Houben M."/>
            <person name="Polaino S."/>
            <person name="Salamov A."/>
            <person name="Villalobos J.M."/>
            <person name="Alvarez M.I."/>
            <person name="Avalos J."/>
            <person name="Benito E.P."/>
            <person name="Benoit I."/>
            <person name="Burger G."/>
            <person name="Camino L.P."/>
            <person name="Canovas D."/>
            <person name="Cerda-Olmedo E."/>
            <person name="Cheng J.-F."/>
            <person name="Dominguez A."/>
            <person name="Elias M."/>
            <person name="Eslava A.P."/>
            <person name="Glaser F."/>
            <person name="Grimwood J."/>
            <person name="Gutierrez G."/>
            <person name="Heitman J."/>
            <person name="Henrissat B."/>
            <person name="Iturriaga E.A."/>
            <person name="Lang B.F."/>
            <person name="Lavin J.L."/>
            <person name="Lee S."/>
            <person name="Li W."/>
            <person name="Lindquist E."/>
            <person name="Lopez-Garcia S."/>
            <person name="Luque E.M."/>
            <person name="Marcos A.T."/>
            <person name="Martin J."/>
            <person name="McCluskey K."/>
            <person name="Medina H.R."/>
            <person name="Miralles-Duran A."/>
            <person name="Miyazaki A."/>
            <person name="Munoz-Torres E."/>
            <person name="Oguiza J.A."/>
            <person name="Ohm R."/>
            <person name="Olmedo M."/>
            <person name="Orejas M."/>
            <person name="Ortiz-Castellanos L."/>
            <person name="Pisabarro A.G."/>
            <person name="Rodriguez-Romero J."/>
            <person name="Ruiz-Herrera J."/>
            <person name="Ruiz-Vazquez R."/>
            <person name="Sanz C."/>
            <person name="Schackwitz W."/>
            <person name="Schmutz J."/>
            <person name="Shahriari M."/>
            <person name="Shelest E."/>
            <person name="Silva-Franco F."/>
            <person name="Soanes D."/>
            <person name="Syed K."/>
            <person name="Tagua V.G."/>
            <person name="Talbot N.J."/>
            <person name="Thon M."/>
            <person name="De vries R.P."/>
            <person name="Wiebenga A."/>
            <person name="Yadav J.S."/>
            <person name="Braun E.L."/>
            <person name="Baker S."/>
            <person name="Garre V."/>
            <person name="Horwitz B."/>
            <person name="Torres-Martinez S."/>
            <person name="Idnurm A."/>
            <person name="Herrera-Estrella A."/>
            <person name="Gabaldon T."/>
            <person name="Grigoriev I.V."/>
        </authorList>
    </citation>
    <scope>NUCLEOTIDE SEQUENCE [LARGE SCALE GENOMIC DNA]</scope>
    <source>
        <strain evidence="7">NRRL 1555(-)</strain>
    </source>
</reference>
<evidence type="ECO:0000256" key="2">
    <source>
        <dbReference type="PROSITE-ProRule" id="PRU00176"/>
    </source>
</evidence>
<dbReference type="EMBL" id="KV440987">
    <property type="protein sequence ID" value="OAD70888.1"/>
    <property type="molecule type" value="Genomic_DNA"/>
</dbReference>
<keyword evidence="2" id="KW-0694">RNA-binding</keyword>
<evidence type="ECO:0000259" key="4">
    <source>
        <dbReference type="PROSITE" id="PS50102"/>
    </source>
</evidence>
<feature type="domain" description="RRM" evidence="4">
    <location>
        <begin position="1"/>
        <end position="67"/>
    </location>
</feature>
<dbReference type="GO" id="GO:0003723">
    <property type="term" value="F:RNA binding"/>
    <property type="evidence" value="ECO:0007669"/>
    <property type="project" value="UniProtKB-UniRule"/>
</dbReference>
<evidence type="ECO:0000313" key="6">
    <source>
        <dbReference type="EMBL" id="OAD70888.1"/>
    </source>
</evidence>
<dbReference type="InterPro" id="IPR012677">
    <property type="entry name" value="Nucleotide-bd_a/b_plait_sf"/>
</dbReference>
<dbReference type="PROSITE" id="PS50158">
    <property type="entry name" value="ZF_CCHC"/>
    <property type="match status" value="1"/>
</dbReference>
<dbReference type="InParanoid" id="A0A167LQ79"/>
<evidence type="ECO:0000313" key="7">
    <source>
        <dbReference type="Proteomes" id="UP000077315"/>
    </source>
</evidence>
<dbReference type="SMART" id="SM00343">
    <property type="entry name" value="ZnF_C2HC"/>
    <property type="match status" value="1"/>
</dbReference>
<dbReference type="VEuPathDB" id="FungiDB:PHYBLDRAFT_148109"/>
<organism evidence="6 7">
    <name type="scientific">Phycomyces blakesleeanus (strain ATCC 8743b / DSM 1359 / FGSC 10004 / NBRC 33097 / NRRL 1555)</name>
    <dbReference type="NCBI Taxonomy" id="763407"/>
    <lineage>
        <taxon>Eukaryota</taxon>
        <taxon>Fungi</taxon>
        <taxon>Fungi incertae sedis</taxon>
        <taxon>Mucoromycota</taxon>
        <taxon>Mucoromycotina</taxon>
        <taxon>Mucoromycetes</taxon>
        <taxon>Mucorales</taxon>
        <taxon>Phycomycetaceae</taxon>
        <taxon>Phycomyces</taxon>
    </lineage>
</organism>
<dbReference type="OrthoDB" id="5970at2759"/>
<evidence type="ECO:0000256" key="3">
    <source>
        <dbReference type="SAM" id="MobiDB-lite"/>
    </source>
</evidence>
<dbReference type="Proteomes" id="UP000077315">
    <property type="component" value="Unassembled WGS sequence"/>
</dbReference>